<dbReference type="InterPro" id="IPR045282">
    <property type="entry name" value="At4g08330-like"/>
</dbReference>
<organism evidence="1 2">
    <name type="scientific">Cinnamomum micranthum f. kanehirae</name>
    <dbReference type="NCBI Taxonomy" id="337451"/>
    <lineage>
        <taxon>Eukaryota</taxon>
        <taxon>Viridiplantae</taxon>
        <taxon>Streptophyta</taxon>
        <taxon>Embryophyta</taxon>
        <taxon>Tracheophyta</taxon>
        <taxon>Spermatophyta</taxon>
        <taxon>Magnoliopsida</taxon>
        <taxon>Magnoliidae</taxon>
        <taxon>Laurales</taxon>
        <taxon>Lauraceae</taxon>
        <taxon>Cinnamomum</taxon>
    </lineage>
</organism>
<sequence length="159" mass="17526">MVNQDPISLLTSSQDLFSSQRDVTYSCGACGYALNLSSSNRNTANIGSKYNKAIKKGVISFFYIDESRFTQVDELNCVPHFISKNSWGLFRPRTKLLCRKCGNHIGHAYEEITSPIVSDNSDSNSSNGASVCRKFNVRIRALQPSSEDSGESNDVNGLD</sequence>
<dbReference type="PANTHER" id="PTHR33674">
    <property type="entry name" value="METHIONINE-S-OXIDE REDUCTASE"/>
    <property type="match status" value="1"/>
</dbReference>
<dbReference type="OrthoDB" id="1907500at2759"/>
<reference evidence="1 2" key="1">
    <citation type="journal article" date="2019" name="Nat. Plants">
        <title>Stout camphor tree genome fills gaps in understanding of flowering plant genome evolution.</title>
        <authorList>
            <person name="Chaw S.M."/>
            <person name="Liu Y.C."/>
            <person name="Wu Y.W."/>
            <person name="Wang H.Y."/>
            <person name="Lin C.I."/>
            <person name="Wu C.S."/>
            <person name="Ke H.M."/>
            <person name="Chang L.Y."/>
            <person name="Hsu C.Y."/>
            <person name="Yang H.T."/>
            <person name="Sudianto E."/>
            <person name="Hsu M.H."/>
            <person name="Wu K.P."/>
            <person name="Wang L.N."/>
            <person name="Leebens-Mack J.H."/>
            <person name="Tsai I.J."/>
        </authorList>
    </citation>
    <scope>NUCLEOTIDE SEQUENCE [LARGE SCALE GENOMIC DNA]</scope>
    <source>
        <strain evidence="2">cv. Chaw 1501</strain>
        <tissue evidence="1">Young leaves</tissue>
    </source>
</reference>
<dbReference type="Proteomes" id="UP000283530">
    <property type="component" value="Unassembled WGS sequence"/>
</dbReference>
<keyword evidence="2" id="KW-1185">Reference proteome</keyword>
<name>A0A443NEK7_9MAGN</name>
<dbReference type="AlphaFoldDB" id="A0A443NEK7"/>
<comment type="caution">
    <text evidence="1">The sequence shown here is derived from an EMBL/GenBank/DDBJ whole genome shotgun (WGS) entry which is preliminary data.</text>
</comment>
<evidence type="ECO:0000313" key="2">
    <source>
        <dbReference type="Proteomes" id="UP000283530"/>
    </source>
</evidence>
<dbReference type="Pfam" id="PF24046">
    <property type="entry name" value="At4g08330"/>
    <property type="match status" value="1"/>
</dbReference>
<evidence type="ECO:0008006" key="3">
    <source>
        <dbReference type="Google" id="ProtNLM"/>
    </source>
</evidence>
<protein>
    <recommendedName>
        <fullName evidence="3">MsrB domain-containing protein</fullName>
    </recommendedName>
</protein>
<gene>
    <name evidence="1" type="ORF">CKAN_00541400</name>
</gene>
<proteinExistence type="predicted"/>
<dbReference type="Gene3D" id="2.170.150.20">
    <property type="entry name" value="Peptide methionine sulfoxide reductase"/>
    <property type="match status" value="1"/>
</dbReference>
<dbReference type="PANTHER" id="PTHR33674:SF8">
    <property type="entry name" value="OS01G0833400 PROTEIN"/>
    <property type="match status" value="1"/>
</dbReference>
<dbReference type="EMBL" id="QPKB01000002">
    <property type="protein sequence ID" value="RWR76947.1"/>
    <property type="molecule type" value="Genomic_DNA"/>
</dbReference>
<accession>A0A443NEK7</accession>
<evidence type="ECO:0000313" key="1">
    <source>
        <dbReference type="EMBL" id="RWR76947.1"/>
    </source>
</evidence>